<evidence type="ECO:0000256" key="2">
    <source>
        <dbReference type="ARBA" id="ARBA00001974"/>
    </source>
</evidence>
<dbReference type="InterPro" id="IPR001433">
    <property type="entry name" value="OxRdtase_FAD/NAD-bd"/>
</dbReference>
<dbReference type="InterPro" id="IPR017938">
    <property type="entry name" value="Riboflavin_synthase-like_b-brl"/>
</dbReference>
<dbReference type="EC" id="1.18.1.-" evidence="9"/>
<evidence type="ECO:0000256" key="9">
    <source>
        <dbReference type="HAMAP-Rule" id="MF_03178"/>
    </source>
</evidence>
<dbReference type="Gene3D" id="2.40.30.10">
    <property type="entry name" value="Translation factors"/>
    <property type="match status" value="1"/>
</dbReference>
<evidence type="ECO:0000259" key="10">
    <source>
        <dbReference type="PROSITE" id="PS50902"/>
    </source>
</evidence>
<dbReference type="GO" id="GO:0010181">
    <property type="term" value="F:FMN binding"/>
    <property type="evidence" value="ECO:0007669"/>
    <property type="project" value="UniProtKB-UniRule"/>
</dbReference>
<evidence type="ECO:0000256" key="7">
    <source>
        <dbReference type="ARBA" id="ARBA00022857"/>
    </source>
</evidence>
<accession>D3BL25</accession>
<dbReference type="Gene3D" id="3.40.50.360">
    <property type="match status" value="1"/>
</dbReference>
<evidence type="ECO:0000313" key="12">
    <source>
        <dbReference type="EMBL" id="EFA77759.1"/>
    </source>
</evidence>
<dbReference type="Gene3D" id="1.20.990.10">
    <property type="entry name" value="NADPH-cytochrome p450 Reductase, Chain A, domain 3"/>
    <property type="match status" value="1"/>
</dbReference>
<dbReference type="InterPro" id="IPR023173">
    <property type="entry name" value="NADPH_Cyt_P450_Rdtase_alpha"/>
</dbReference>
<dbReference type="PROSITE" id="PS50902">
    <property type="entry name" value="FLAVODOXIN_LIKE"/>
    <property type="match status" value="1"/>
</dbReference>
<organism evidence="12 13">
    <name type="scientific">Heterostelium pallidum (strain ATCC 26659 / Pp 5 / PN500)</name>
    <name type="common">Cellular slime mold</name>
    <name type="synonym">Polysphondylium pallidum</name>
    <dbReference type="NCBI Taxonomy" id="670386"/>
    <lineage>
        <taxon>Eukaryota</taxon>
        <taxon>Amoebozoa</taxon>
        <taxon>Evosea</taxon>
        <taxon>Eumycetozoa</taxon>
        <taxon>Dictyostelia</taxon>
        <taxon>Acytosteliales</taxon>
        <taxon>Acytosteliaceae</taxon>
        <taxon>Heterostelium</taxon>
    </lineage>
</organism>
<evidence type="ECO:0000256" key="1">
    <source>
        <dbReference type="ARBA" id="ARBA00001917"/>
    </source>
</evidence>
<dbReference type="FunCoup" id="D3BL25">
    <property type="interactions" value="480"/>
</dbReference>
<dbReference type="InterPro" id="IPR008254">
    <property type="entry name" value="Flavodoxin/NO_synth"/>
</dbReference>
<comment type="function">
    <text evidence="9">NADPH-dependent reductase which is a central component of the cytosolic iron-sulfur (Fe-S) protein assembly (CIA) machinery. Transfers electrons from NADPH via its FAD and FMN prosthetic groups to the [2Fe-2S] cluster of the anamorsin/DRE2 homolog, another key component of the CIA machinery. In turn, this reduced cluster provides electrons for assembly of cytosolic iron-sulfur cluster proteins.</text>
</comment>
<dbReference type="OMA" id="DIMSIPR"/>
<dbReference type="SUPFAM" id="SSF52343">
    <property type="entry name" value="Ferredoxin reductase-like, C-terminal NADP-linked domain"/>
    <property type="match status" value="1"/>
</dbReference>
<gene>
    <name evidence="12" type="primary">redC</name>
    <name evidence="12" type="ORF">PPL_09257</name>
</gene>
<evidence type="ECO:0000256" key="6">
    <source>
        <dbReference type="ARBA" id="ARBA00022827"/>
    </source>
</evidence>
<feature type="binding site" evidence="9">
    <location>
        <begin position="62"/>
        <end position="65"/>
    </location>
    <ligand>
        <name>FMN</name>
        <dbReference type="ChEBI" id="CHEBI:58210"/>
    </ligand>
</feature>
<comment type="cofactor">
    <cofactor evidence="1 9">
        <name>FMN</name>
        <dbReference type="ChEBI" id="CHEBI:58210"/>
    </cofactor>
</comment>
<evidence type="ECO:0000256" key="4">
    <source>
        <dbReference type="ARBA" id="ARBA00022630"/>
    </source>
</evidence>
<keyword evidence="3 9" id="KW-0963">Cytoplasm</keyword>
<evidence type="ECO:0000256" key="5">
    <source>
        <dbReference type="ARBA" id="ARBA00022643"/>
    </source>
</evidence>
<evidence type="ECO:0000259" key="11">
    <source>
        <dbReference type="PROSITE" id="PS51384"/>
    </source>
</evidence>
<reference evidence="12 13" key="1">
    <citation type="journal article" date="2011" name="Genome Res.">
        <title>Phylogeny-wide analysis of social amoeba genomes highlights ancient origins for complex intercellular communication.</title>
        <authorList>
            <person name="Heidel A.J."/>
            <person name="Lawal H.M."/>
            <person name="Felder M."/>
            <person name="Schilde C."/>
            <person name="Helps N.R."/>
            <person name="Tunggal B."/>
            <person name="Rivero F."/>
            <person name="John U."/>
            <person name="Schleicher M."/>
            <person name="Eichinger L."/>
            <person name="Platzer M."/>
            <person name="Noegel A.A."/>
            <person name="Schaap P."/>
            <person name="Gloeckner G."/>
        </authorList>
    </citation>
    <scope>NUCLEOTIDE SEQUENCE [LARGE SCALE GENOMIC DNA]</scope>
    <source>
        <strain evidence="13">ATCC 26659 / Pp 5 / PN500</strain>
    </source>
</reference>
<feature type="binding site" evidence="9">
    <location>
        <begin position="532"/>
        <end position="536"/>
    </location>
    <ligand>
        <name>NADP(+)</name>
        <dbReference type="ChEBI" id="CHEBI:58349"/>
    </ligand>
</feature>
<dbReference type="InterPro" id="IPR028879">
    <property type="entry name" value="NDOR1"/>
</dbReference>
<feature type="binding site" evidence="9">
    <location>
        <position position="621"/>
    </location>
    <ligand>
        <name>FAD</name>
        <dbReference type="ChEBI" id="CHEBI:57692"/>
    </ligand>
</feature>
<dbReference type="GO" id="GO:0160246">
    <property type="term" value="F:NADPH-iron-sulfur [2Fe-2S] protein oxidoreductase activity"/>
    <property type="evidence" value="ECO:0007669"/>
    <property type="project" value="InterPro"/>
</dbReference>
<dbReference type="Pfam" id="PF00667">
    <property type="entry name" value="FAD_binding_1"/>
    <property type="match status" value="1"/>
</dbReference>
<name>D3BL25_HETP5</name>
<comment type="caution">
    <text evidence="9">Lacks conserved residue(s) required for the propagation of feature annotation.</text>
</comment>
<keyword evidence="13" id="KW-1185">Reference proteome</keyword>
<feature type="binding site" evidence="9">
    <location>
        <position position="135"/>
    </location>
    <ligand>
        <name>FMN</name>
        <dbReference type="ChEBI" id="CHEBI:58210"/>
    </ligand>
</feature>
<feature type="binding site" evidence="9">
    <location>
        <begin position="413"/>
        <end position="416"/>
    </location>
    <ligand>
        <name>FAD</name>
        <dbReference type="ChEBI" id="CHEBI:57692"/>
    </ligand>
</feature>
<dbReference type="InterPro" id="IPR001709">
    <property type="entry name" value="Flavoprot_Pyr_Nucl_cyt_Rdtase"/>
</dbReference>
<feature type="binding site" evidence="9">
    <location>
        <begin position="525"/>
        <end position="526"/>
    </location>
    <ligand>
        <name>NADP(+)</name>
        <dbReference type="ChEBI" id="CHEBI:58349"/>
    </ligand>
</feature>
<comment type="similarity">
    <text evidence="9">Belongs to the NADPH-dependent diflavin oxidoreductase NDOR1 family.</text>
</comment>
<dbReference type="GeneID" id="31364732"/>
<dbReference type="GO" id="GO:0005829">
    <property type="term" value="C:cytosol"/>
    <property type="evidence" value="ECO:0007669"/>
    <property type="project" value="TreeGrafter"/>
</dbReference>
<comment type="similarity">
    <text evidence="9">In the N-terminal section; belongs to the flavodoxin family.</text>
</comment>
<dbReference type="GO" id="GO:0050661">
    <property type="term" value="F:NADP binding"/>
    <property type="evidence" value="ECO:0007669"/>
    <property type="project" value="UniProtKB-UniRule"/>
</dbReference>
<dbReference type="Proteomes" id="UP000001396">
    <property type="component" value="Unassembled WGS sequence"/>
</dbReference>
<keyword evidence="4 9" id="KW-0285">Flavoprotein</keyword>
<feature type="domain" description="FAD-binding FR-type" evidence="11">
    <location>
        <begin position="202"/>
        <end position="446"/>
    </location>
</feature>
<dbReference type="STRING" id="670386.D3BL25"/>
<keyword evidence="8 9" id="KW-0560">Oxidoreductase</keyword>
<keyword evidence="7 9" id="KW-0521">NADP</keyword>
<dbReference type="PANTHER" id="PTHR19384:SF10">
    <property type="entry name" value="NADPH-DEPENDENT DIFLAVIN OXIDOREDUCTASE 1"/>
    <property type="match status" value="1"/>
</dbReference>
<keyword evidence="5 9" id="KW-0288">FMN</keyword>
<dbReference type="Pfam" id="PF00258">
    <property type="entry name" value="Flavodoxin_1"/>
    <property type="match status" value="1"/>
</dbReference>
<evidence type="ECO:0000313" key="13">
    <source>
        <dbReference type="Proteomes" id="UP000001396"/>
    </source>
</evidence>
<dbReference type="PROSITE" id="PS51384">
    <property type="entry name" value="FAD_FR"/>
    <property type="match status" value="1"/>
</dbReference>
<comment type="cofactor">
    <cofactor evidence="2 9">
        <name>FAD</name>
        <dbReference type="ChEBI" id="CHEBI:57692"/>
    </cofactor>
</comment>
<dbReference type="Gene3D" id="3.40.50.80">
    <property type="entry name" value="Nucleotide-binding domain of ferredoxin-NADP reductase (FNR) module"/>
    <property type="match status" value="1"/>
</dbReference>
<dbReference type="SUPFAM" id="SSF63380">
    <property type="entry name" value="Riboflavin synthase domain-like"/>
    <property type="match status" value="1"/>
</dbReference>
<comment type="catalytic activity">
    <reaction evidence="9">
        <text>2 oxidized [2Fe-2S]-[protein] + NADPH = 2 reduced [2Fe-2S]-[protein] + NADP(+) + H(+)</text>
        <dbReference type="Rhea" id="RHEA:67716"/>
        <dbReference type="Rhea" id="RHEA-COMP:17327"/>
        <dbReference type="Rhea" id="RHEA-COMP:17328"/>
        <dbReference type="ChEBI" id="CHEBI:15378"/>
        <dbReference type="ChEBI" id="CHEBI:33737"/>
        <dbReference type="ChEBI" id="CHEBI:33738"/>
        <dbReference type="ChEBI" id="CHEBI:57783"/>
        <dbReference type="ChEBI" id="CHEBI:58349"/>
    </reaction>
</comment>
<dbReference type="InterPro" id="IPR003097">
    <property type="entry name" value="CysJ-like_FAD-binding"/>
</dbReference>
<dbReference type="GO" id="GO:0016226">
    <property type="term" value="P:iron-sulfur cluster assembly"/>
    <property type="evidence" value="ECO:0007669"/>
    <property type="project" value="UniProtKB-UniRule"/>
</dbReference>
<feature type="binding site" evidence="9">
    <location>
        <begin position="378"/>
        <end position="381"/>
    </location>
    <ligand>
        <name>FAD</name>
        <dbReference type="ChEBI" id="CHEBI:57692"/>
    </ligand>
</feature>
<comment type="subcellular location">
    <subcellularLocation>
        <location evidence="9">Cytoplasm</location>
    </subcellularLocation>
</comment>
<dbReference type="InterPro" id="IPR029039">
    <property type="entry name" value="Flavoprotein-like_sf"/>
</dbReference>
<dbReference type="PRINTS" id="PR00371">
    <property type="entry name" value="FPNCR"/>
</dbReference>
<dbReference type="HAMAP" id="MF_03178">
    <property type="entry name" value="NDOR1"/>
    <property type="match status" value="1"/>
</dbReference>
<feature type="binding site" evidence="9">
    <location>
        <position position="454"/>
    </location>
    <ligand>
        <name>NADP(+)</name>
        <dbReference type="ChEBI" id="CHEBI:58349"/>
    </ligand>
</feature>
<feature type="domain" description="Flavodoxin-like" evidence="10">
    <location>
        <begin position="7"/>
        <end position="153"/>
    </location>
</feature>
<evidence type="ECO:0000256" key="3">
    <source>
        <dbReference type="ARBA" id="ARBA00022490"/>
    </source>
</evidence>
<dbReference type="InterPro" id="IPR017927">
    <property type="entry name" value="FAD-bd_FR_type"/>
</dbReference>
<dbReference type="InterPro" id="IPR039261">
    <property type="entry name" value="FNR_nucleotide-bd"/>
</dbReference>
<dbReference type="PANTHER" id="PTHR19384">
    <property type="entry name" value="NITRIC OXIDE SYNTHASE-RELATED"/>
    <property type="match status" value="1"/>
</dbReference>
<dbReference type="Pfam" id="PF00175">
    <property type="entry name" value="NAD_binding_1"/>
    <property type="match status" value="1"/>
</dbReference>
<dbReference type="GO" id="GO:0050660">
    <property type="term" value="F:flavin adenine dinucleotide binding"/>
    <property type="evidence" value="ECO:0007669"/>
    <property type="project" value="UniProtKB-UniRule"/>
</dbReference>
<dbReference type="FunFam" id="3.40.50.80:FF:000032">
    <property type="entry name" value="NADPH-dependent diflavin oxidoreductase 1"/>
    <property type="match status" value="1"/>
</dbReference>
<sequence length="621" mass="71420">MTNSNKLKIIYATQSGSAQEVAERLSREIYNQIGLANSVVDIENYDFKSLLPNEKSVVFVVSTQGHGDVPDTMKTFWSFLLIRSLPSNALAGLKFAVLGLGDSSYTTFNFASKKLNQRLLSLGAHQLVRRGDADDQHDLGIDYEVEKWTKEIIDQLTTIYPIDPSFTPIDRLKLQPSKYIIKYNDDGGDITTTNNNQQQQQQQYKSTILIKNKRITNNEWTQDVRHLEIDIHNTDLKYNSGDVAYILPKNSASLVDELINYLELDQDLLIYDIQPRNSDTTQKPLNIRYPVSVRELLTCYFDISGSPKRYFFELLQFFVTEESHKERLQYFSSSEGQDDLRIYNQKELRNYIDVIKEFKCGAIPLDYLFDLISPIKARPFSISSSPLVHPNCVHVTVGLVKYTTPLRKLTRMGLCSRWFQTMECGTEILMYIKASGAKPPSSLATPLIMVGPGTGCAIFRSFIQERDFKLSQLQAEQQQAKRQSKIGDSLFYFGNRYSEMDYLYQEEFEHYRDVGHLTKLSVCFSREQQDRKHYVQDLMKLDSQLIWRLLEDGACFYISGSSGRMPKDVRQQLLTIIKEGMVSSGFYTSNESGGDTKDLDQLANDYLVKLEKDKRYTTETW</sequence>
<dbReference type="InterPro" id="IPR001094">
    <property type="entry name" value="Flavdoxin-like"/>
</dbReference>
<dbReference type="AlphaFoldDB" id="D3BL25"/>
<evidence type="ECO:0000256" key="8">
    <source>
        <dbReference type="ARBA" id="ARBA00023002"/>
    </source>
</evidence>
<dbReference type="InParanoid" id="D3BL25"/>
<feature type="binding site" evidence="9">
    <location>
        <position position="568"/>
    </location>
    <ligand>
        <name>NADP(+)</name>
        <dbReference type="ChEBI" id="CHEBI:58349"/>
    </ligand>
</feature>
<keyword evidence="6 9" id="KW-0274">FAD</keyword>
<proteinExistence type="inferred from homology"/>
<dbReference type="PRINTS" id="PR00369">
    <property type="entry name" value="FLAVODOXIN"/>
</dbReference>
<dbReference type="GO" id="GO:0016651">
    <property type="term" value="F:oxidoreductase activity, acting on NAD(P)H"/>
    <property type="evidence" value="ECO:0007669"/>
    <property type="project" value="UniProtKB-UniRule"/>
</dbReference>
<comment type="caution">
    <text evidence="12">The sequence shown here is derived from an EMBL/GenBank/DDBJ whole genome shotgun (WGS) entry which is preliminary data.</text>
</comment>
<dbReference type="RefSeq" id="XP_020429887.1">
    <property type="nucleotide sequence ID" value="XM_020580054.1"/>
</dbReference>
<protein>
    <recommendedName>
        <fullName evidence="9">NADPH-dependent diflavin oxidoreductase 1</fullName>
        <ecNumber evidence="9">1.18.1.-</ecNumber>
    </recommendedName>
    <alternativeName>
        <fullName evidence="9">NADPH-dependent FMN and FAD-containing oxidoreductase</fullName>
    </alternativeName>
</protein>
<comment type="similarity">
    <text evidence="9">In the C-terminal section; belongs to the flavoprotein pyridine nucleotide cytochrome reductase family.</text>
</comment>
<dbReference type="EMBL" id="ADBJ01000039">
    <property type="protein sequence ID" value="EFA77759.1"/>
    <property type="molecule type" value="Genomic_DNA"/>
</dbReference>
<dbReference type="SUPFAM" id="SSF52218">
    <property type="entry name" value="Flavoproteins"/>
    <property type="match status" value="1"/>
</dbReference>